<gene>
    <name evidence="3" type="ORF">CA85_31870</name>
</gene>
<sequence>MNLTAKPYRPGARSMPAVVTLLIVAFSVVSGDCLAQGLFNSNSVSGMAEFLPPPRSVRQQIREAEDAIEEERYSDAVVRLGDLLRRLSQDNLPETAQDYFLDSASPSAARDQLDSASDGVDDFGRPMTVMRQAREMIGQLPKPAMEIYELRYGPLAAKILDDAQPDRDWEAVEQVRREFFHTEAGYHASSLLATREWLLGNALAVSLLLDDVVRSPRAIEQLGDEVIWLHAGACLLSSRSLPTPGQLPADFVAAENRDPQALPAVKNDWESAVRARFSAMAFTVDPPAEDYPFLGGRPNRSGFSEGEMPLSNPRWMLETSGSPLQERMIEAETAQLKSSGQLPPPSWLPLRVGDQLLMRTTQRLIGADYRTGKRVWQYPWFDTPEELTTPDEADANDLREKEDPKDILVQRIWNDVPYGQVSSDGRQVYMINDLGAIESERFNPFGMRATRAVQASKNTLVALDLATEGKLLWRLGSSETTPSSLSEAFFLGPPLPVRGRLYVMAELAGEIILVCLDPQDGSELWRQVLVSVEASGITTDPVRRVAGAMPTYHEGLLVCPTGAGVTVAVNLVDRTLRWANEHPRNREFSQNAFRQPVDLPMNQLSQRWLTSVAIGHETSIALTPVESDRMIVVDAVTGVDRFRPQPRGKNLYLAGIRNNQYLIVRGDRVMAFDLQTGNEIWSTPSDLMSPGQRVSGRGVFGPASYFLPTTSDELIEIGLASGEILSRRHTRYPLGNLVAAEGEIISQASATVAVAYGEETLRPTIDRILADDPDDFFAIIRKAELLMEDDRRDDALALLKKAREMDPESIDAIALSVEALLGSLRDQEKISPEDMQTLRELIDRPEQQAELLVLQIQGLLEPLRSDPPATEISQSDVNAAMDRLLELSALTIERPSLANQQAAVFADSARQFTLASWLTARVAQVANAADEDTLAEINERLQEHLQTGVRANRTTLNQIVSHFSPLGDAVQAYRQSLVQQSQQQGDALATERLVWGTRLPTDAALHDLDSQDLLTLARTYSEAQWGEDRRYVGQVLQQRIQDPKASPAEIQRIAGILDEYQVRGNIRPRSDSWPREHVELQWESTRLPQNQALMSNRRYAKTTRWMGKQTLGWQAISDNTPLSLLDQDGINHPIMVDGLTNRTSSDKEVTLSGGLMLVLTPSELIAVDLFRVLSRGSTDAVRWRQSLHPDGQSVAKRRSETSKFGDKIYRYVSNSPTANADDAQLRLGPVLGDRLFLLQGRDLICYHTVTGEQLWRTQTSIPGSGVVAGDGRVAVLSERADQIAYFDWHDGREMESKPFNVDSVMATAGRHVLLVTQYDEEDADSDLVDPYMLEIVDGITQDRVQERVASPINLTDQARSTSQGRLVNDRYMTLIDSDGRATIWDVLSGASLADVEIPLRPRLSGLSVVQIHDRFLLMPRCELPPPPDIEGNVITIPSGMSVQDVTSAHCIELADDETDAPAALAWSQTFEQARGVTTFQPWMTPILTLVRRQTYIDNASTRRHELDVWALDVESGKTLNELLGKNIGSRNIRIETEVRLLPSRDQVFSIIQSQLLTYTFSNQKPTDTEANPESSDSTTPNAAQEPDESQ</sequence>
<keyword evidence="4" id="KW-1185">Reference proteome</keyword>
<dbReference type="SUPFAM" id="SSF50998">
    <property type="entry name" value="Quinoprotein alcohol dehydrogenase-like"/>
    <property type="match status" value="3"/>
</dbReference>
<feature type="domain" description="Pyrrolo-quinoline quinone repeat" evidence="2">
    <location>
        <begin position="1245"/>
        <end position="1402"/>
    </location>
</feature>
<dbReference type="InterPro" id="IPR011990">
    <property type="entry name" value="TPR-like_helical_dom_sf"/>
</dbReference>
<evidence type="ECO:0000313" key="4">
    <source>
        <dbReference type="Proteomes" id="UP000318053"/>
    </source>
</evidence>
<name>A0A5C5XTD5_9BACT</name>
<dbReference type="SUPFAM" id="SSF48452">
    <property type="entry name" value="TPR-like"/>
    <property type="match status" value="1"/>
</dbReference>
<dbReference type="PANTHER" id="PTHR34512">
    <property type="entry name" value="CELL SURFACE PROTEIN"/>
    <property type="match status" value="1"/>
</dbReference>
<feature type="compositionally biased region" description="Polar residues" evidence="1">
    <location>
        <begin position="1562"/>
        <end position="1582"/>
    </location>
</feature>
<dbReference type="EMBL" id="SJPK01000007">
    <property type="protein sequence ID" value="TWT65275.1"/>
    <property type="molecule type" value="Genomic_DNA"/>
</dbReference>
<dbReference type="RefSeq" id="WP_246112824.1">
    <property type="nucleotide sequence ID" value="NZ_SJPK01000007.1"/>
</dbReference>
<dbReference type="Proteomes" id="UP000318053">
    <property type="component" value="Unassembled WGS sequence"/>
</dbReference>
<accession>A0A5C5XTD5</accession>
<dbReference type="InterPro" id="IPR011047">
    <property type="entry name" value="Quinoprotein_ADH-like_sf"/>
</dbReference>
<evidence type="ECO:0000313" key="3">
    <source>
        <dbReference type="EMBL" id="TWT65275.1"/>
    </source>
</evidence>
<feature type="domain" description="Pyrrolo-quinoline quinone repeat" evidence="2">
    <location>
        <begin position="457"/>
        <end position="583"/>
    </location>
</feature>
<dbReference type="InterPro" id="IPR002372">
    <property type="entry name" value="PQQ_rpt_dom"/>
</dbReference>
<reference evidence="3 4" key="1">
    <citation type="submission" date="2019-02" db="EMBL/GenBank/DDBJ databases">
        <title>Deep-cultivation of Planctomycetes and their phenomic and genomic characterization uncovers novel biology.</title>
        <authorList>
            <person name="Wiegand S."/>
            <person name="Jogler M."/>
            <person name="Boedeker C."/>
            <person name="Pinto D."/>
            <person name="Vollmers J."/>
            <person name="Rivas-Marin E."/>
            <person name="Kohn T."/>
            <person name="Peeters S.H."/>
            <person name="Heuer A."/>
            <person name="Rast P."/>
            <person name="Oberbeckmann S."/>
            <person name="Bunk B."/>
            <person name="Jeske O."/>
            <person name="Meyerdierks A."/>
            <person name="Storesund J.E."/>
            <person name="Kallscheuer N."/>
            <person name="Luecker S."/>
            <person name="Lage O.M."/>
            <person name="Pohl T."/>
            <person name="Merkel B.J."/>
            <person name="Hornburger P."/>
            <person name="Mueller R.-W."/>
            <person name="Bruemmer F."/>
            <person name="Labrenz M."/>
            <person name="Spormann A.M."/>
            <person name="Op Den Camp H."/>
            <person name="Overmann J."/>
            <person name="Amann R."/>
            <person name="Jetten M.S.M."/>
            <person name="Mascher T."/>
            <person name="Medema M.H."/>
            <person name="Devos D.P."/>
            <person name="Kaster A.-K."/>
            <person name="Ovreas L."/>
            <person name="Rohde M."/>
            <person name="Galperin M.Y."/>
            <person name="Jogler C."/>
        </authorList>
    </citation>
    <scope>NUCLEOTIDE SEQUENCE [LARGE SCALE GENOMIC DNA]</scope>
    <source>
        <strain evidence="3 4">CA85</strain>
    </source>
</reference>
<evidence type="ECO:0000259" key="2">
    <source>
        <dbReference type="Pfam" id="PF13360"/>
    </source>
</evidence>
<dbReference type="InterPro" id="IPR015943">
    <property type="entry name" value="WD40/YVTN_repeat-like_dom_sf"/>
</dbReference>
<evidence type="ECO:0000256" key="1">
    <source>
        <dbReference type="SAM" id="MobiDB-lite"/>
    </source>
</evidence>
<dbReference type="Gene3D" id="2.130.10.10">
    <property type="entry name" value="YVTN repeat-like/Quinoprotein amine dehydrogenase"/>
    <property type="match status" value="2"/>
</dbReference>
<dbReference type="PANTHER" id="PTHR34512:SF30">
    <property type="entry name" value="OUTER MEMBRANE PROTEIN ASSEMBLY FACTOR BAMB"/>
    <property type="match status" value="1"/>
</dbReference>
<protein>
    <submittedName>
        <fullName evidence="3">PQQ enzyme repeat protein</fullName>
    </submittedName>
</protein>
<dbReference type="Pfam" id="PF13360">
    <property type="entry name" value="PQQ_2"/>
    <property type="match status" value="2"/>
</dbReference>
<proteinExistence type="predicted"/>
<comment type="caution">
    <text evidence="3">The sequence shown here is derived from an EMBL/GenBank/DDBJ whole genome shotgun (WGS) entry which is preliminary data.</text>
</comment>
<feature type="region of interest" description="Disordered" evidence="1">
    <location>
        <begin position="1562"/>
        <end position="1590"/>
    </location>
</feature>
<organism evidence="3 4">
    <name type="scientific">Allorhodopirellula solitaria</name>
    <dbReference type="NCBI Taxonomy" id="2527987"/>
    <lineage>
        <taxon>Bacteria</taxon>
        <taxon>Pseudomonadati</taxon>
        <taxon>Planctomycetota</taxon>
        <taxon>Planctomycetia</taxon>
        <taxon>Pirellulales</taxon>
        <taxon>Pirellulaceae</taxon>
        <taxon>Allorhodopirellula</taxon>
    </lineage>
</organism>